<dbReference type="Gene3D" id="1.10.3210.10">
    <property type="entry name" value="Hypothetical protein af1432"/>
    <property type="match status" value="1"/>
</dbReference>
<sequence>MDNFNKIANDKTIINIYNKISEFEDLDKGWAHHDLDHVKNVAKLVESLLRQLEYEESFIEEAKIAAILHDIGAIEGKKNHALRSYNFAKKYITENNIILKNKDLVLDAIKIHSDGFDSDNIIALTLILSDKLDIKHTRVAKEGYNIKGMKELQYIQDIYVVIKNKNLKIQFICDDKINKNELEEFYFIIKVFKSIISFSRKMNLNPQVLFNNNEWNLFNHMLKC</sequence>
<dbReference type="SUPFAM" id="SSF109604">
    <property type="entry name" value="HD-domain/PDEase-like"/>
    <property type="match status" value="1"/>
</dbReference>
<dbReference type="AlphaFoldDB" id="A0A6N3GS53"/>
<dbReference type="CDD" id="cd00077">
    <property type="entry name" value="HDc"/>
    <property type="match status" value="1"/>
</dbReference>
<name>A0A6N3GS53_9CLOT</name>
<reference evidence="2" key="1">
    <citation type="submission" date="2019-11" db="EMBL/GenBank/DDBJ databases">
        <authorList>
            <person name="Feng L."/>
        </authorList>
    </citation>
    <scope>NUCLEOTIDE SEQUENCE</scope>
    <source>
        <strain evidence="2">CParaputrificumLFYP93</strain>
    </source>
</reference>
<dbReference type="EMBL" id="CACRTV010000087">
    <property type="protein sequence ID" value="VYU66982.1"/>
    <property type="molecule type" value="Genomic_DNA"/>
</dbReference>
<accession>A0A6N3GS53</accession>
<dbReference type="Pfam" id="PF01966">
    <property type="entry name" value="HD"/>
    <property type="match status" value="1"/>
</dbReference>
<dbReference type="SMART" id="SM00471">
    <property type="entry name" value="HDc"/>
    <property type="match status" value="1"/>
</dbReference>
<proteinExistence type="predicted"/>
<dbReference type="InterPro" id="IPR006674">
    <property type="entry name" value="HD_domain"/>
</dbReference>
<feature type="domain" description="HD/PDEase" evidence="1">
    <location>
        <begin position="30"/>
        <end position="143"/>
    </location>
</feature>
<organism evidence="2">
    <name type="scientific">Clostridium paraputrificum</name>
    <dbReference type="NCBI Taxonomy" id="29363"/>
    <lineage>
        <taxon>Bacteria</taxon>
        <taxon>Bacillati</taxon>
        <taxon>Bacillota</taxon>
        <taxon>Clostridia</taxon>
        <taxon>Eubacteriales</taxon>
        <taxon>Clostridiaceae</taxon>
        <taxon>Clostridium</taxon>
    </lineage>
</organism>
<dbReference type="InterPro" id="IPR003607">
    <property type="entry name" value="HD/PDEase_dom"/>
</dbReference>
<protein>
    <submittedName>
        <fullName evidence="2">HD domain protein</fullName>
    </submittedName>
</protein>
<evidence type="ECO:0000259" key="1">
    <source>
        <dbReference type="SMART" id="SM00471"/>
    </source>
</evidence>
<gene>
    <name evidence="2" type="ORF">CPLFYP93_03267</name>
</gene>
<evidence type="ECO:0000313" key="2">
    <source>
        <dbReference type="EMBL" id="VYU66982.1"/>
    </source>
</evidence>
<dbReference type="RefSeq" id="WP_156563246.1">
    <property type="nucleotide sequence ID" value="NZ_CACRTV010000087.1"/>
</dbReference>